<dbReference type="Gene3D" id="1.10.260.40">
    <property type="entry name" value="lambda repressor-like DNA-binding domains"/>
    <property type="match status" value="1"/>
</dbReference>
<sequence length="155" mass="16995">MQNLTTSSQHFLRSAREALNLTTTQAAALVHASRRSWERWESGVQRVPEATLELFLEKLQGRAPAPDGVPRDLVVVLLDAGGWTQPLDVVGRENFVHLSESPTPGCARIHSLAVSPTGRPYVHTTEFEVRINGHVIEKANTWTGLVAQLNAESPA</sequence>
<evidence type="ECO:0000259" key="1">
    <source>
        <dbReference type="SMART" id="SM00530"/>
    </source>
</evidence>
<feature type="domain" description="HTH cro/C1-type" evidence="1">
    <location>
        <begin position="11"/>
        <end position="66"/>
    </location>
</feature>
<dbReference type="SUPFAM" id="SSF47413">
    <property type="entry name" value="lambda repressor-like DNA-binding domains"/>
    <property type="match status" value="1"/>
</dbReference>
<proteinExistence type="predicted"/>
<comment type="caution">
    <text evidence="2">The sequence shown here is derived from an EMBL/GenBank/DDBJ whole genome shotgun (WGS) entry which is preliminary data.</text>
</comment>
<organism evidence="2 3">
    <name type="scientific">Acidovorax facilis</name>
    <dbReference type="NCBI Taxonomy" id="12917"/>
    <lineage>
        <taxon>Bacteria</taxon>
        <taxon>Pseudomonadati</taxon>
        <taxon>Pseudomonadota</taxon>
        <taxon>Betaproteobacteria</taxon>
        <taxon>Burkholderiales</taxon>
        <taxon>Comamonadaceae</taxon>
        <taxon>Acidovorax</taxon>
    </lineage>
</organism>
<accession>A0ABV8DIQ6</accession>
<dbReference type="RefSeq" id="WP_055402361.1">
    <property type="nucleotide sequence ID" value="NZ_JAMXAX010000184.1"/>
</dbReference>
<dbReference type="SMART" id="SM00530">
    <property type="entry name" value="HTH_XRE"/>
    <property type="match status" value="1"/>
</dbReference>
<gene>
    <name evidence="2" type="ORF">ACFOW3_25005</name>
</gene>
<dbReference type="InterPro" id="IPR001387">
    <property type="entry name" value="Cro/C1-type_HTH"/>
</dbReference>
<name>A0ABV8DIQ6_9BURK</name>
<dbReference type="CDD" id="cd00093">
    <property type="entry name" value="HTH_XRE"/>
    <property type="match status" value="1"/>
</dbReference>
<dbReference type="Proteomes" id="UP001595693">
    <property type="component" value="Unassembled WGS sequence"/>
</dbReference>
<keyword evidence="3" id="KW-1185">Reference proteome</keyword>
<dbReference type="InterPro" id="IPR010982">
    <property type="entry name" value="Lambda_DNA-bd_dom_sf"/>
</dbReference>
<protein>
    <submittedName>
        <fullName evidence="2">Helix-turn-helix domain-containing protein</fullName>
    </submittedName>
</protein>
<evidence type="ECO:0000313" key="2">
    <source>
        <dbReference type="EMBL" id="MFC3937885.1"/>
    </source>
</evidence>
<reference evidence="3" key="1">
    <citation type="journal article" date="2019" name="Int. J. Syst. Evol. Microbiol.">
        <title>The Global Catalogue of Microorganisms (GCM) 10K type strain sequencing project: providing services to taxonomists for standard genome sequencing and annotation.</title>
        <authorList>
            <consortium name="The Broad Institute Genomics Platform"/>
            <consortium name="The Broad Institute Genome Sequencing Center for Infectious Disease"/>
            <person name="Wu L."/>
            <person name="Ma J."/>
        </authorList>
    </citation>
    <scope>NUCLEOTIDE SEQUENCE [LARGE SCALE GENOMIC DNA]</scope>
    <source>
        <strain evidence="3">CCUG 2113</strain>
    </source>
</reference>
<evidence type="ECO:0000313" key="3">
    <source>
        <dbReference type="Proteomes" id="UP001595693"/>
    </source>
</evidence>
<dbReference type="Pfam" id="PF13560">
    <property type="entry name" value="HTH_31"/>
    <property type="match status" value="1"/>
</dbReference>
<dbReference type="EMBL" id="JBHSAJ010000145">
    <property type="protein sequence ID" value="MFC3937885.1"/>
    <property type="molecule type" value="Genomic_DNA"/>
</dbReference>